<proteinExistence type="inferred from homology"/>
<dbReference type="Gene3D" id="3.40.50.720">
    <property type="entry name" value="NAD(P)-binding Rossmann-like Domain"/>
    <property type="match status" value="1"/>
</dbReference>
<dbReference type="SUPFAM" id="SSF51735">
    <property type="entry name" value="NAD(P)-binding Rossmann-fold domains"/>
    <property type="match status" value="1"/>
</dbReference>
<dbReference type="GeneID" id="81399871"/>
<organism evidence="4 5">
    <name type="scientific">Penicillium alfredii</name>
    <dbReference type="NCBI Taxonomy" id="1506179"/>
    <lineage>
        <taxon>Eukaryota</taxon>
        <taxon>Fungi</taxon>
        <taxon>Dikarya</taxon>
        <taxon>Ascomycota</taxon>
        <taxon>Pezizomycotina</taxon>
        <taxon>Eurotiomycetes</taxon>
        <taxon>Eurotiomycetidae</taxon>
        <taxon>Eurotiales</taxon>
        <taxon>Aspergillaceae</taxon>
        <taxon>Penicillium</taxon>
    </lineage>
</organism>
<dbReference type="InterPro" id="IPR051164">
    <property type="entry name" value="NmrA-like_oxidored"/>
</dbReference>
<name>A0A9W9JUA7_9EURO</name>
<dbReference type="OrthoDB" id="3358371at2759"/>
<gene>
    <name evidence="4" type="ORF">NUU61_010177</name>
</gene>
<dbReference type="EMBL" id="JAPMSZ010000012">
    <property type="protein sequence ID" value="KAJ5081913.1"/>
    <property type="molecule type" value="Genomic_DNA"/>
</dbReference>
<comment type="similarity">
    <text evidence="1">Belongs to the NmrA-type oxidoreductase family.</text>
</comment>
<comment type="caution">
    <text evidence="4">The sequence shown here is derived from an EMBL/GenBank/DDBJ whole genome shotgun (WGS) entry which is preliminary data.</text>
</comment>
<evidence type="ECO:0000313" key="4">
    <source>
        <dbReference type="EMBL" id="KAJ5081913.1"/>
    </source>
</evidence>
<keyword evidence="5" id="KW-1185">Reference proteome</keyword>
<feature type="domain" description="NmrA-like" evidence="3">
    <location>
        <begin position="1"/>
        <end position="303"/>
    </location>
</feature>
<dbReference type="Pfam" id="PF05368">
    <property type="entry name" value="NmrA"/>
    <property type="match status" value="1"/>
</dbReference>
<dbReference type="Gene3D" id="3.90.25.10">
    <property type="entry name" value="UDP-galactose 4-epimerase, domain 1"/>
    <property type="match status" value="1"/>
</dbReference>
<evidence type="ECO:0000256" key="2">
    <source>
        <dbReference type="ARBA" id="ARBA00022857"/>
    </source>
</evidence>
<dbReference type="CDD" id="cd05251">
    <property type="entry name" value="NmrA_like_SDR_a"/>
    <property type="match status" value="1"/>
</dbReference>
<dbReference type="RefSeq" id="XP_056507200.1">
    <property type="nucleotide sequence ID" value="XM_056660702.1"/>
</dbReference>
<accession>A0A9W9JUA7</accession>
<evidence type="ECO:0000259" key="3">
    <source>
        <dbReference type="Pfam" id="PF05368"/>
    </source>
</evidence>
<reference evidence="4" key="2">
    <citation type="journal article" date="2023" name="IMA Fungus">
        <title>Comparative genomic study of the Penicillium genus elucidates a diverse pangenome and 15 lateral gene transfer events.</title>
        <authorList>
            <person name="Petersen C."/>
            <person name="Sorensen T."/>
            <person name="Nielsen M.R."/>
            <person name="Sondergaard T.E."/>
            <person name="Sorensen J.L."/>
            <person name="Fitzpatrick D.A."/>
            <person name="Frisvad J.C."/>
            <person name="Nielsen K.L."/>
        </authorList>
    </citation>
    <scope>NUCLEOTIDE SEQUENCE</scope>
    <source>
        <strain evidence="4">IBT 34128</strain>
    </source>
</reference>
<keyword evidence="2" id="KW-0521">NADP</keyword>
<reference evidence="4" key="1">
    <citation type="submission" date="2022-11" db="EMBL/GenBank/DDBJ databases">
        <authorList>
            <person name="Petersen C."/>
        </authorList>
    </citation>
    <scope>NUCLEOTIDE SEQUENCE</scope>
    <source>
        <strain evidence="4">IBT 34128</strain>
    </source>
</reference>
<dbReference type="PANTHER" id="PTHR42748">
    <property type="entry name" value="NITROGEN METABOLITE REPRESSION PROTEIN NMRA FAMILY MEMBER"/>
    <property type="match status" value="1"/>
</dbReference>
<sequence length="314" mass="34459">MSKLLVVFGATGQQGGSVIDYVLNDPVLSKEYSLRAITRNASRPDAQELQSRGVEVVAADADSPETLPAALANAHTVFLVTVSIYDDQLKPREYRQAKAVADEAVAAGAKSIIFSSCVAAERLHGRPVPAFDSKADAEVYIRTLPIHSAFFAPGNFMQNFFGNQAPRLLPGEEGSEPTYAITNFLEPDTAVPLVNTVGDTGKYVGAILANPEQYNGKIFYAASGLYKYSQIAEILTRITGNKTIYNQISQEQWTSFMPEGYRESIVPMMQFIQNPGYFGPNSKESVEWTVQQARGKVTSFEEFVEKNAEALYKQ</sequence>
<dbReference type="Proteomes" id="UP001141434">
    <property type="component" value="Unassembled WGS sequence"/>
</dbReference>
<protein>
    <recommendedName>
        <fullName evidence="3">NmrA-like domain-containing protein</fullName>
    </recommendedName>
</protein>
<evidence type="ECO:0000313" key="5">
    <source>
        <dbReference type="Proteomes" id="UP001141434"/>
    </source>
</evidence>
<dbReference type="InterPro" id="IPR008030">
    <property type="entry name" value="NmrA-like"/>
</dbReference>
<evidence type="ECO:0000256" key="1">
    <source>
        <dbReference type="ARBA" id="ARBA00006328"/>
    </source>
</evidence>
<dbReference type="GO" id="GO:0005634">
    <property type="term" value="C:nucleus"/>
    <property type="evidence" value="ECO:0007669"/>
    <property type="project" value="TreeGrafter"/>
</dbReference>
<dbReference type="AlphaFoldDB" id="A0A9W9JUA7"/>
<dbReference type="InterPro" id="IPR036291">
    <property type="entry name" value="NAD(P)-bd_dom_sf"/>
</dbReference>
<dbReference type="PANTHER" id="PTHR42748:SF11">
    <property type="entry name" value="NMRA-LIKE DOMAIN-CONTAINING PROTEIN"/>
    <property type="match status" value="1"/>
</dbReference>